<dbReference type="GO" id="GO:0006826">
    <property type="term" value="P:iron ion transport"/>
    <property type="evidence" value="ECO:0007669"/>
    <property type="project" value="InterPro"/>
</dbReference>
<evidence type="ECO:0000313" key="9">
    <source>
        <dbReference type="Proteomes" id="UP000594967"/>
    </source>
</evidence>
<evidence type="ECO:0000313" key="7">
    <source>
        <dbReference type="EMBL" id="SQI44257.1"/>
    </source>
</evidence>
<dbReference type="Pfam" id="PF00756">
    <property type="entry name" value="Esterase"/>
    <property type="match status" value="1"/>
</dbReference>
<reference evidence="7 8" key="1">
    <citation type="submission" date="2018-06" db="EMBL/GenBank/DDBJ databases">
        <authorList>
            <consortium name="Pathogen Informatics"/>
            <person name="Doyle S."/>
        </authorList>
    </citation>
    <scope>NUCLEOTIDE SEQUENCE [LARGE SCALE GENOMIC DNA]</scope>
    <source>
        <strain evidence="7 8">NCTC12961</strain>
    </source>
</reference>
<evidence type="ECO:0000256" key="2">
    <source>
        <dbReference type="ARBA" id="ARBA00022490"/>
    </source>
</evidence>
<dbReference type="EMBL" id="CP065673">
    <property type="protein sequence ID" value="QPS19762.1"/>
    <property type="molecule type" value="Genomic_DNA"/>
</dbReference>
<dbReference type="EMBL" id="LS483469">
    <property type="protein sequence ID" value="SQI44257.1"/>
    <property type="molecule type" value="Genomic_DNA"/>
</dbReference>
<dbReference type="RefSeq" id="WP_063201400.1">
    <property type="nucleotide sequence ID" value="NZ_CAMITG010000004.1"/>
</dbReference>
<evidence type="ECO:0000256" key="4">
    <source>
        <dbReference type="ARBA" id="ARBA00024201"/>
    </source>
</evidence>
<protein>
    <submittedName>
        <fullName evidence="6">Enterochelin esterase</fullName>
        <ecNumber evidence="6">3.1.1.-</ecNumber>
    </submittedName>
    <submittedName>
        <fullName evidence="7">Ferric enterobactin esterase</fullName>
    </submittedName>
</protein>
<proteinExistence type="inferred from homology"/>
<dbReference type="Gene3D" id="2.60.40.10">
    <property type="entry name" value="Immunoglobulins"/>
    <property type="match status" value="1"/>
</dbReference>
<keyword evidence="3 6" id="KW-0378">Hydrolase</keyword>
<organism evidence="7 8">
    <name type="scientific">Serratia plymuthica</name>
    <dbReference type="NCBI Taxonomy" id="82996"/>
    <lineage>
        <taxon>Bacteria</taxon>
        <taxon>Pseudomonadati</taxon>
        <taxon>Pseudomonadota</taxon>
        <taxon>Gammaproteobacteria</taxon>
        <taxon>Enterobacterales</taxon>
        <taxon>Yersiniaceae</taxon>
        <taxon>Serratia</taxon>
    </lineage>
</organism>
<evidence type="ECO:0000256" key="1">
    <source>
        <dbReference type="ARBA" id="ARBA00004496"/>
    </source>
</evidence>
<dbReference type="EC" id="3.1.1.-" evidence="6"/>
<dbReference type="PANTHER" id="PTHR48098:SF3">
    <property type="entry name" value="IRON(III) ENTEROBACTIN ESTERASE"/>
    <property type="match status" value="1"/>
</dbReference>
<comment type="similarity">
    <text evidence="4">Belongs to the Fes family.</text>
</comment>
<dbReference type="Proteomes" id="UP000248897">
    <property type="component" value="Chromosome 1"/>
</dbReference>
<evidence type="ECO:0000256" key="3">
    <source>
        <dbReference type="ARBA" id="ARBA00022801"/>
    </source>
</evidence>
<dbReference type="InterPro" id="IPR014756">
    <property type="entry name" value="Ig_E-set"/>
</dbReference>
<dbReference type="Gene3D" id="3.40.50.1820">
    <property type="entry name" value="alpha/beta hydrolase"/>
    <property type="match status" value="1"/>
</dbReference>
<sequence>MKTKSESESSRLLSSKHAGRHGWWLNIAKRGTPLVELQGDGRGKVTFLWRDPQGCELTSAYQRVWIHINCLTDHHQPSPPQSLQRLEGTDVWYWQTELNADWRGSYCFMPCMDDRPLTLSDNDAHANMHSVRHWWHQVFASATHDLLNPHRSWFGANGNVLSGLHMPAALPQPAWQDFERYASACGRCTPAPPARLQRHSWHSARLGNTRNVWVYTTGDSNPAQRPLALLLDGQFWSSNMPVWDPLMQLTREGKLPEAVYLLIDAIDQKQRAHELACNEDFWLAVQEELLPQLAEWAPHSGNPASTLVCGQSFGGLSSLYAGLHWPQRFGGVIAQSGSFWWPRRDMYQQPAVPADAGWLLRQAERSVGRKGGLKVFMEAGTHEQVARRVNDRMADVLRDAGHQVQYRVVEGGHDSLCWRGGLIDGLQALWADQPAAPFARLTFKVQGVRDGNSEPVR</sequence>
<dbReference type="SUPFAM" id="SSF53474">
    <property type="entry name" value="alpha/beta-Hydrolases"/>
    <property type="match status" value="1"/>
</dbReference>
<dbReference type="InterPro" id="IPR013783">
    <property type="entry name" value="Ig-like_fold"/>
</dbReference>
<comment type="subcellular location">
    <subcellularLocation>
        <location evidence="1">Cytoplasm</location>
    </subcellularLocation>
</comment>
<dbReference type="InterPro" id="IPR021764">
    <property type="entry name" value="Enterochelin_esterase_N"/>
</dbReference>
<reference evidence="6 9" key="2">
    <citation type="submission" date="2020-12" db="EMBL/GenBank/DDBJ databases">
        <title>FDA dAtabase for Regulatory Grade micrObial Sequences (FDA-ARGOS): Supporting development and validation of Infectious Disease Dx tests.</title>
        <authorList>
            <person name="Sproer C."/>
            <person name="Gronow S."/>
            <person name="Severitt S."/>
            <person name="Schroder I."/>
            <person name="Tallon L."/>
            <person name="Sadzewicz L."/>
            <person name="Zhao X."/>
            <person name="Boylan J."/>
            <person name="Ott S."/>
            <person name="Bowen H."/>
            <person name="Vavikolanu K."/>
            <person name="Mehta A."/>
            <person name="Aluvathingal J."/>
            <person name="Nadendla S."/>
            <person name="Lowell S."/>
            <person name="Myers T."/>
            <person name="Yan Y."/>
            <person name="Sichtig H."/>
        </authorList>
    </citation>
    <scope>NUCLEOTIDE SEQUENCE [LARGE SCALE GENOMIC DNA]</scope>
    <source>
        <strain evidence="6 9">FDAARGOS_907</strain>
    </source>
</reference>
<keyword evidence="2" id="KW-0963">Cytoplasm</keyword>
<gene>
    <name evidence="7" type="primary">fes</name>
    <name evidence="6" type="ORF">I6G64_19585</name>
    <name evidence="7" type="ORF">NCTC12961_04264</name>
</gene>
<keyword evidence="9" id="KW-1185">Reference proteome</keyword>
<dbReference type="InterPro" id="IPR000801">
    <property type="entry name" value="Esterase-like"/>
</dbReference>
<dbReference type="GO" id="GO:0008849">
    <property type="term" value="F:enterochelin esterase activity"/>
    <property type="evidence" value="ECO:0007669"/>
    <property type="project" value="InterPro"/>
</dbReference>
<dbReference type="Proteomes" id="UP000594967">
    <property type="component" value="Chromosome"/>
</dbReference>
<dbReference type="NCBIfam" id="NF007758">
    <property type="entry name" value="PRK10439.1"/>
    <property type="match status" value="1"/>
</dbReference>
<dbReference type="PANTHER" id="PTHR48098">
    <property type="entry name" value="ENTEROCHELIN ESTERASE-RELATED"/>
    <property type="match status" value="1"/>
</dbReference>
<dbReference type="InterPro" id="IPR050583">
    <property type="entry name" value="Mycobacterial_A85_antigen"/>
</dbReference>
<dbReference type="SUPFAM" id="SSF81296">
    <property type="entry name" value="E set domains"/>
    <property type="match status" value="1"/>
</dbReference>
<dbReference type="GO" id="GO:0005737">
    <property type="term" value="C:cytoplasm"/>
    <property type="evidence" value="ECO:0007669"/>
    <property type="project" value="UniProtKB-SubCell"/>
</dbReference>
<evidence type="ECO:0000259" key="5">
    <source>
        <dbReference type="Pfam" id="PF11806"/>
    </source>
</evidence>
<evidence type="ECO:0000313" key="6">
    <source>
        <dbReference type="EMBL" id="QPS19762.1"/>
    </source>
</evidence>
<name>A0A2X4UWN1_SERPL</name>
<accession>A0A2X4UWN1</accession>
<dbReference type="AlphaFoldDB" id="A0A2X4UWN1"/>
<dbReference type="Pfam" id="PF11806">
    <property type="entry name" value="Enterochelin_N"/>
    <property type="match status" value="1"/>
</dbReference>
<feature type="domain" description="Enterochelin esterase N-terminal" evidence="5">
    <location>
        <begin position="44"/>
        <end position="175"/>
    </location>
</feature>
<evidence type="ECO:0000313" key="8">
    <source>
        <dbReference type="Proteomes" id="UP000248897"/>
    </source>
</evidence>
<dbReference type="InterPro" id="IPR029058">
    <property type="entry name" value="AB_hydrolase_fold"/>
</dbReference>
<dbReference type="GO" id="GO:0005506">
    <property type="term" value="F:iron ion binding"/>
    <property type="evidence" value="ECO:0007669"/>
    <property type="project" value="InterPro"/>
</dbReference>